<dbReference type="Gene3D" id="1.10.260.40">
    <property type="entry name" value="lambda repressor-like DNA-binding domains"/>
    <property type="match status" value="1"/>
</dbReference>
<dbReference type="AlphaFoldDB" id="A0A2A9DV60"/>
<dbReference type="PANTHER" id="PTHR30146">
    <property type="entry name" value="LACI-RELATED TRANSCRIPTIONAL REPRESSOR"/>
    <property type="match status" value="1"/>
</dbReference>
<dbReference type="PANTHER" id="PTHR30146:SF109">
    <property type="entry name" value="HTH-TYPE TRANSCRIPTIONAL REGULATOR GALS"/>
    <property type="match status" value="1"/>
</dbReference>
<reference evidence="5 6" key="1">
    <citation type="submission" date="2017-10" db="EMBL/GenBank/DDBJ databases">
        <title>Sequencing the genomes of 1000 actinobacteria strains.</title>
        <authorList>
            <person name="Klenk H.-P."/>
        </authorList>
    </citation>
    <scope>NUCLEOTIDE SEQUENCE [LARGE SCALE GENOMIC DNA]</scope>
    <source>
        <strain evidence="5 6">DSM 21798</strain>
    </source>
</reference>
<sequence>MESKHSPKRATIGDVASRAGVSIKTVSRVVNGVMTVNPDLAARVRAAAAELSYRANPAAFALRTGASFRTIGLLIKDLSNDFYATIASAVADVARAHGAQLITAHAGENTADELAVVRDLVSRRLDGLLIVPTSGDHAALAREIDPHIPVVYLDRRPEGINADSVVIDNANGARDAVTTLINDGHVRIAGLFDTLNMPTMRERLAGFREAFAQAGVDHDGRLIVTNLSTPDSAFSATSSMLALESPPTAYFCGNNRSGIGALRALWVHERIDPLVTFDDFELSDLMPRRFSIVKYDKHSIGRLGAELLFRRISGDQHEPQSIVLPTQIEKRGVAK</sequence>
<comment type="caution">
    <text evidence="5">The sequence shown here is derived from an EMBL/GenBank/DDBJ whole genome shotgun (WGS) entry which is preliminary data.</text>
</comment>
<keyword evidence="1" id="KW-0805">Transcription regulation</keyword>
<dbReference type="PROSITE" id="PS50932">
    <property type="entry name" value="HTH_LACI_2"/>
    <property type="match status" value="1"/>
</dbReference>
<feature type="domain" description="HTH lacI-type" evidence="4">
    <location>
        <begin position="10"/>
        <end position="64"/>
    </location>
</feature>
<dbReference type="InterPro" id="IPR028082">
    <property type="entry name" value="Peripla_BP_I"/>
</dbReference>
<dbReference type="PRINTS" id="PR00036">
    <property type="entry name" value="HTHLACI"/>
</dbReference>
<name>A0A2A9DV60_9MICO</name>
<dbReference type="CDD" id="cd06267">
    <property type="entry name" value="PBP1_LacI_sugar_binding-like"/>
    <property type="match status" value="1"/>
</dbReference>
<evidence type="ECO:0000313" key="5">
    <source>
        <dbReference type="EMBL" id="PFG29872.1"/>
    </source>
</evidence>
<dbReference type="Gene3D" id="3.40.50.2300">
    <property type="match status" value="2"/>
</dbReference>
<dbReference type="GO" id="GO:0003700">
    <property type="term" value="F:DNA-binding transcription factor activity"/>
    <property type="evidence" value="ECO:0007669"/>
    <property type="project" value="TreeGrafter"/>
</dbReference>
<dbReference type="GO" id="GO:0000976">
    <property type="term" value="F:transcription cis-regulatory region binding"/>
    <property type="evidence" value="ECO:0007669"/>
    <property type="project" value="TreeGrafter"/>
</dbReference>
<dbReference type="SMART" id="SM00354">
    <property type="entry name" value="HTH_LACI"/>
    <property type="match status" value="1"/>
</dbReference>
<keyword evidence="2" id="KW-0238">DNA-binding</keyword>
<dbReference type="PROSITE" id="PS00356">
    <property type="entry name" value="HTH_LACI_1"/>
    <property type="match status" value="1"/>
</dbReference>
<protein>
    <submittedName>
        <fullName evidence="5">LacI family transcriptional regulator</fullName>
    </submittedName>
</protein>
<gene>
    <name evidence="5" type="ORF">ATJ78_0789</name>
</gene>
<evidence type="ECO:0000256" key="1">
    <source>
        <dbReference type="ARBA" id="ARBA00023015"/>
    </source>
</evidence>
<keyword evidence="3" id="KW-0804">Transcription</keyword>
<dbReference type="InterPro" id="IPR000843">
    <property type="entry name" value="HTH_LacI"/>
</dbReference>
<dbReference type="Proteomes" id="UP000221369">
    <property type="component" value="Unassembled WGS sequence"/>
</dbReference>
<proteinExistence type="predicted"/>
<keyword evidence="6" id="KW-1185">Reference proteome</keyword>
<dbReference type="RefSeq" id="WP_098406396.1">
    <property type="nucleotide sequence ID" value="NZ_PDJE01000001.1"/>
</dbReference>
<dbReference type="InterPro" id="IPR001761">
    <property type="entry name" value="Peripla_BP/Lac1_sug-bd_dom"/>
</dbReference>
<dbReference type="EMBL" id="PDJE01000001">
    <property type="protein sequence ID" value="PFG29872.1"/>
    <property type="molecule type" value="Genomic_DNA"/>
</dbReference>
<dbReference type="SUPFAM" id="SSF47413">
    <property type="entry name" value="lambda repressor-like DNA-binding domains"/>
    <property type="match status" value="1"/>
</dbReference>
<evidence type="ECO:0000256" key="2">
    <source>
        <dbReference type="ARBA" id="ARBA00023125"/>
    </source>
</evidence>
<dbReference type="CDD" id="cd01392">
    <property type="entry name" value="HTH_LacI"/>
    <property type="match status" value="1"/>
</dbReference>
<evidence type="ECO:0000313" key="6">
    <source>
        <dbReference type="Proteomes" id="UP000221369"/>
    </source>
</evidence>
<evidence type="ECO:0000256" key="3">
    <source>
        <dbReference type="ARBA" id="ARBA00023163"/>
    </source>
</evidence>
<dbReference type="SUPFAM" id="SSF53822">
    <property type="entry name" value="Periplasmic binding protein-like I"/>
    <property type="match status" value="1"/>
</dbReference>
<accession>A0A2A9DV60</accession>
<dbReference type="Pfam" id="PF00532">
    <property type="entry name" value="Peripla_BP_1"/>
    <property type="match status" value="1"/>
</dbReference>
<dbReference type="InterPro" id="IPR010982">
    <property type="entry name" value="Lambda_DNA-bd_dom_sf"/>
</dbReference>
<dbReference type="Pfam" id="PF00356">
    <property type="entry name" value="LacI"/>
    <property type="match status" value="1"/>
</dbReference>
<evidence type="ECO:0000259" key="4">
    <source>
        <dbReference type="PROSITE" id="PS50932"/>
    </source>
</evidence>
<organism evidence="5 6">
    <name type="scientific">Paramicrobacterium agarici</name>
    <dbReference type="NCBI Taxonomy" id="630514"/>
    <lineage>
        <taxon>Bacteria</taxon>
        <taxon>Bacillati</taxon>
        <taxon>Actinomycetota</taxon>
        <taxon>Actinomycetes</taxon>
        <taxon>Micrococcales</taxon>
        <taxon>Microbacteriaceae</taxon>
        <taxon>Paramicrobacterium</taxon>
    </lineage>
</organism>